<keyword evidence="2" id="KW-0812">Transmembrane</keyword>
<name>A0A6J6BSR9_9ZZZZ</name>
<dbReference type="Pfam" id="PF02618">
    <property type="entry name" value="YceG"/>
    <property type="match status" value="1"/>
</dbReference>
<evidence type="ECO:0000256" key="1">
    <source>
        <dbReference type="ARBA" id="ARBA00022475"/>
    </source>
</evidence>
<evidence type="ECO:0000256" key="6">
    <source>
        <dbReference type="ARBA" id="ARBA00023316"/>
    </source>
</evidence>
<evidence type="ECO:0000256" key="4">
    <source>
        <dbReference type="ARBA" id="ARBA00023136"/>
    </source>
</evidence>
<dbReference type="GO" id="GO:0016829">
    <property type="term" value="F:lyase activity"/>
    <property type="evidence" value="ECO:0007669"/>
    <property type="project" value="UniProtKB-KW"/>
</dbReference>
<evidence type="ECO:0000256" key="3">
    <source>
        <dbReference type="ARBA" id="ARBA00022989"/>
    </source>
</evidence>
<dbReference type="Gene3D" id="3.30.160.60">
    <property type="entry name" value="Classic Zinc Finger"/>
    <property type="match status" value="1"/>
</dbReference>
<evidence type="ECO:0000256" key="2">
    <source>
        <dbReference type="ARBA" id="ARBA00022692"/>
    </source>
</evidence>
<dbReference type="AlphaFoldDB" id="A0A6J6BSR9"/>
<keyword evidence="6" id="KW-0961">Cell wall biogenesis/degradation</keyword>
<dbReference type="EMBL" id="CAEZSN010000045">
    <property type="protein sequence ID" value="CAB4541369.1"/>
    <property type="molecule type" value="Genomic_DNA"/>
</dbReference>
<dbReference type="PANTHER" id="PTHR30518:SF2">
    <property type="entry name" value="ENDOLYTIC MUREIN TRANSGLYCOSYLASE"/>
    <property type="match status" value="1"/>
</dbReference>
<keyword evidence="4" id="KW-0472">Membrane</keyword>
<evidence type="ECO:0000256" key="5">
    <source>
        <dbReference type="ARBA" id="ARBA00023239"/>
    </source>
</evidence>
<keyword evidence="5" id="KW-0456">Lyase</keyword>
<dbReference type="GO" id="GO:0071555">
    <property type="term" value="P:cell wall organization"/>
    <property type="evidence" value="ECO:0007669"/>
    <property type="project" value="UniProtKB-KW"/>
</dbReference>
<proteinExistence type="predicted"/>
<dbReference type="InterPro" id="IPR003770">
    <property type="entry name" value="MLTG-like"/>
</dbReference>
<sequence length="129" mass="14069">MQKEARITEDFYKVSRVFLNRLNQGMLLQSDATVSYGSGGTTVTTTDAERADPNGYNTYVHEGLPIGPIGAPGSLAIDAALHPAVGDWIYFCAVNLKTGETVFSSNYAGHAKAVKQWKKWMQENPGWNG</sequence>
<keyword evidence="1" id="KW-1003">Cell membrane</keyword>
<gene>
    <name evidence="7" type="ORF">UFOPK1433_00521</name>
</gene>
<reference evidence="7" key="1">
    <citation type="submission" date="2020-05" db="EMBL/GenBank/DDBJ databases">
        <authorList>
            <person name="Chiriac C."/>
            <person name="Salcher M."/>
            <person name="Ghai R."/>
            <person name="Kavagutti S V."/>
        </authorList>
    </citation>
    <scope>NUCLEOTIDE SEQUENCE</scope>
</reference>
<dbReference type="PANTHER" id="PTHR30518">
    <property type="entry name" value="ENDOLYTIC MUREIN TRANSGLYCOSYLASE"/>
    <property type="match status" value="1"/>
</dbReference>
<accession>A0A6J6BSR9</accession>
<evidence type="ECO:0000313" key="7">
    <source>
        <dbReference type="EMBL" id="CAB4541369.1"/>
    </source>
</evidence>
<protein>
    <submittedName>
        <fullName evidence="7">Unannotated protein</fullName>
    </submittedName>
</protein>
<keyword evidence="3" id="KW-1133">Transmembrane helix</keyword>
<organism evidence="7">
    <name type="scientific">freshwater metagenome</name>
    <dbReference type="NCBI Taxonomy" id="449393"/>
    <lineage>
        <taxon>unclassified sequences</taxon>
        <taxon>metagenomes</taxon>
        <taxon>ecological metagenomes</taxon>
    </lineage>
</organism>